<feature type="non-terminal residue" evidence="1">
    <location>
        <position position="1104"/>
    </location>
</feature>
<name>A0A381WFH7_9ZZZZ</name>
<reference evidence="1" key="1">
    <citation type="submission" date="2018-05" db="EMBL/GenBank/DDBJ databases">
        <authorList>
            <person name="Lanie J.A."/>
            <person name="Ng W.-L."/>
            <person name="Kazmierczak K.M."/>
            <person name="Andrzejewski T.M."/>
            <person name="Davidsen T.M."/>
            <person name="Wayne K.J."/>
            <person name="Tettelin H."/>
            <person name="Glass J.I."/>
            <person name="Rusch D."/>
            <person name="Podicherti R."/>
            <person name="Tsui H.-C.T."/>
            <person name="Winkler M.E."/>
        </authorList>
    </citation>
    <scope>NUCLEOTIDE SEQUENCE</scope>
</reference>
<protein>
    <submittedName>
        <fullName evidence="1">Uncharacterized protein</fullName>
    </submittedName>
</protein>
<feature type="non-terminal residue" evidence="1">
    <location>
        <position position="1"/>
    </location>
</feature>
<dbReference type="AlphaFoldDB" id="A0A381WFH7"/>
<accession>A0A381WFH7</accession>
<dbReference type="Gene3D" id="1.20.5.340">
    <property type="match status" value="1"/>
</dbReference>
<sequence>VGGGILIVYAKACTVGGNGTWSVGGGQCPNPSNAHGGGGGGGTAIVIIETINSIGGSSSFDSSGAPFFNADSGHEGQAGGEGRAFINYITLTSGTMYSGTYQYVTQDTGVYFSSAIIQSTNILSNAGQVDSINRLLTTVSSLPGGSQASVQFAQGTGTGYYWQDATGGSGLSTSLSAGTDTDTDLSSLNWSGTNFYYKLALTGNGTSTPEIDLLKLDYDPDLYVGTEQTWTSQALGDGVKNISLTSFTAYWTNDADNIKPKYQLIGSDTSNFASTNVYPGASDYYQDGGSYDIDNGAVFDLTTAITQGQKYWKAKAYISSGPTATDAPTVDRITFSATLDDTSSYASTENLAATGTVLAADIVTVSGLITGNDLTSGQLSNIGFNVTPTTSGTLDLGTDSEPWKDLYLTTGTLHLGEETIKVENQKIVFSRDIKVKHDGVNLKRLVRENETGIFAEVAALEKTDANLAATGENLLGQITSNDSDLSNVAANLVSSGQNLQANISTNVGAIASNVSDISSNAANLAATGQTLQQEKLDVIGGTISGEILPYASGKVNLGSPLLPFRSGYFDDLIVSADSIQIGPDTTLSATAEGGMSFDTTGTITFGDVIIEGDLGVSGDFTLGDTTTDRITTRGDLFVQDDAFFADAVEITGSLTVDGTASAATPTQNSHLTTKLYVDTDITTVSGLITNNDTELNDLRTATGVLKTSTDNNATNIASNDSDISTLTTNLTSTGQSLQANISTNVGAIASNVSDISTLTTNLASTGNNLQTQVTSNDGDITSLFGADYVLTSNLATTTSNLVSTGQALNTDIITVSGLITNNDTELSDIRTATGVLKTSTDNNATNIASNDSDISSIQGSIYSINGDISTLTTNLTSTGSNLQAQVTSLSGDAVLLAGNQTVAGNKTFSNDVTVLGGLSVSGDFTLGDATTDRITTRGDLYVEDDAVFQDAITVTGDAYFAGDVGIGTNTPDYALDVAGTVGIDSYIYHNGDNDTYLKFDTNEVNLVAGGWSALKLDKSTGKIQLNNTNADLDLQVMADDGEVILHTDAGTNRVGIGTDAPGHLLVVAGGDLQILSVDPGPGTSNPTDGRLLFDKVFDNSGEAT</sequence>
<proteinExistence type="predicted"/>
<organism evidence="1">
    <name type="scientific">marine metagenome</name>
    <dbReference type="NCBI Taxonomy" id="408172"/>
    <lineage>
        <taxon>unclassified sequences</taxon>
        <taxon>metagenomes</taxon>
        <taxon>ecological metagenomes</taxon>
    </lineage>
</organism>
<evidence type="ECO:0000313" key="1">
    <source>
        <dbReference type="EMBL" id="SVA50683.1"/>
    </source>
</evidence>
<gene>
    <name evidence="1" type="ORF">METZ01_LOCUS103537</name>
</gene>
<dbReference type="Gene3D" id="6.10.140.2190">
    <property type="match status" value="1"/>
</dbReference>
<dbReference type="EMBL" id="UINC01011488">
    <property type="protein sequence ID" value="SVA50683.1"/>
    <property type="molecule type" value="Genomic_DNA"/>
</dbReference>